<dbReference type="OrthoDB" id="9770329at2"/>
<accession>F0J031</accession>
<dbReference type="GO" id="GO:0016020">
    <property type="term" value="C:membrane"/>
    <property type="evidence" value="ECO:0007669"/>
    <property type="project" value="GOC"/>
</dbReference>
<comment type="subcellular location">
    <subcellularLocation>
        <location evidence="1">Endomembrane system</location>
        <topology evidence="1">Multi-pass membrane protein</topology>
    </subcellularLocation>
</comment>
<reference evidence="7 8" key="1">
    <citation type="submission" date="2010-12" db="EMBL/GenBank/DDBJ databases">
        <title>Whole genome sequence of Acidiphilium multivorum AIU301.</title>
        <authorList>
            <person name="Narita-Yamada S."/>
            <person name="Nakamura S."/>
            <person name="Ito N."/>
            <person name="Takarada H."/>
            <person name="Katano Y."/>
            <person name="Nakazawa H."/>
            <person name="Hosoyama A."/>
            <person name="Yamada R."/>
            <person name="Fujita N."/>
        </authorList>
    </citation>
    <scope>NUCLEOTIDE SEQUENCE [LARGE SCALE GENOMIC DNA]</scope>
    <source>
        <strain evidence="8">DSM 11245 / JCM 8867 / AIU301</strain>
    </source>
</reference>
<dbReference type="HOGENOM" id="CLU_033631_3_1_5"/>
<evidence type="ECO:0000256" key="6">
    <source>
        <dbReference type="ARBA" id="ARBA00023136"/>
    </source>
</evidence>
<keyword evidence="5" id="KW-0443">Lipid metabolism</keyword>
<dbReference type="InterPro" id="IPR006694">
    <property type="entry name" value="Fatty_acid_hydroxylase"/>
</dbReference>
<dbReference type="PANTHER" id="PTHR21624">
    <property type="entry name" value="STEROL DESATURASE-RELATED PROTEIN"/>
    <property type="match status" value="1"/>
</dbReference>
<dbReference type="Pfam" id="PF04116">
    <property type="entry name" value="FA_hydroxylase"/>
    <property type="match status" value="1"/>
</dbReference>
<dbReference type="EMBL" id="AP012035">
    <property type="protein sequence ID" value="BAJ81391.1"/>
    <property type="molecule type" value="Genomic_DNA"/>
</dbReference>
<keyword evidence="6" id="KW-0472">Membrane</keyword>
<proteinExistence type="predicted"/>
<evidence type="ECO:0000256" key="1">
    <source>
        <dbReference type="ARBA" id="ARBA00004127"/>
    </source>
</evidence>
<dbReference type="AlphaFoldDB" id="F0J031"/>
<evidence type="ECO:0000313" key="8">
    <source>
        <dbReference type="Proteomes" id="UP000007100"/>
    </source>
</evidence>
<evidence type="ECO:0000313" key="7">
    <source>
        <dbReference type="EMBL" id="BAJ81391.1"/>
    </source>
</evidence>
<keyword evidence="8" id="KW-1185">Reference proteome</keyword>
<protein>
    <submittedName>
        <fullName evidence="7">Uncharacterized protein</fullName>
    </submittedName>
</protein>
<evidence type="ECO:0000256" key="2">
    <source>
        <dbReference type="ARBA" id="ARBA00022692"/>
    </source>
</evidence>
<evidence type="ECO:0000256" key="5">
    <source>
        <dbReference type="ARBA" id="ARBA00023098"/>
    </source>
</evidence>
<keyword evidence="3" id="KW-1133">Transmembrane helix</keyword>
<sequence>METFLFEVLHLAVWLALLSALFVPLERLVAVHRQPVFRAQLAVDLAYYALNSLLTGAVLAFPLALLGATVHAMMPTVLLRAIADLPSWLTLILSIFVAETGFYWGHRLSHEIPLLWRFHSIHHSAEQLDFLSNTRAHPVDIVFVRLCGFVPVFALGLTQGVAIPAIIIVLGTLWGFFIHANLRWRFGFLESLVATPFFHHWHHTNDSMRDRNYAAMLPLVDWIFGTLHLPERWPSSYGIDTAMPRSLVGQILSPFTRPDGTGSGISQSENHGIWPDRQA</sequence>
<keyword evidence="4" id="KW-0560">Oxidoreductase</keyword>
<dbReference type="GO" id="GO:0050479">
    <property type="term" value="F:glyceryl-ether monooxygenase activity"/>
    <property type="evidence" value="ECO:0007669"/>
    <property type="project" value="TreeGrafter"/>
</dbReference>
<gene>
    <name evidence="7" type="ordered locus">ACMV_20440</name>
</gene>
<evidence type="ECO:0000256" key="3">
    <source>
        <dbReference type="ARBA" id="ARBA00022989"/>
    </source>
</evidence>
<organism evidence="7 8">
    <name type="scientific">Acidiphilium multivorum (strain DSM 11245 / JCM 8867 / NBRC 100883 / AIU 301)</name>
    <dbReference type="NCBI Taxonomy" id="926570"/>
    <lineage>
        <taxon>Bacteria</taxon>
        <taxon>Pseudomonadati</taxon>
        <taxon>Pseudomonadota</taxon>
        <taxon>Alphaproteobacteria</taxon>
        <taxon>Acetobacterales</taxon>
        <taxon>Acidocellaceae</taxon>
        <taxon>Acidiphilium</taxon>
    </lineage>
</organism>
<dbReference type="RefSeq" id="WP_013640385.1">
    <property type="nucleotide sequence ID" value="NC_015186.1"/>
</dbReference>
<dbReference type="KEGG" id="amv:ACMV_20440"/>
<dbReference type="PANTHER" id="PTHR21624:SF1">
    <property type="entry name" value="ALKYLGLYCEROL MONOOXYGENASE"/>
    <property type="match status" value="1"/>
</dbReference>
<dbReference type="GO" id="GO:0012505">
    <property type="term" value="C:endomembrane system"/>
    <property type="evidence" value="ECO:0007669"/>
    <property type="project" value="UniProtKB-SubCell"/>
</dbReference>
<dbReference type="GO" id="GO:0006643">
    <property type="term" value="P:membrane lipid metabolic process"/>
    <property type="evidence" value="ECO:0007669"/>
    <property type="project" value="TreeGrafter"/>
</dbReference>
<evidence type="ECO:0000256" key="4">
    <source>
        <dbReference type="ARBA" id="ARBA00023002"/>
    </source>
</evidence>
<dbReference type="Proteomes" id="UP000007100">
    <property type="component" value="Chromosome"/>
</dbReference>
<dbReference type="GO" id="GO:0005506">
    <property type="term" value="F:iron ion binding"/>
    <property type="evidence" value="ECO:0007669"/>
    <property type="project" value="InterPro"/>
</dbReference>
<name>F0J031_ACIMA</name>
<dbReference type="InterPro" id="IPR051689">
    <property type="entry name" value="Sterol_desaturase/TMEM195"/>
</dbReference>
<dbReference type="GO" id="GO:0008610">
    <property type="term" value="P:lipid biosynthetic process"/>
    <property type="evidence" value="ECO:0007669"/>
    <property type="project" value="InterPro"/>
</dbReference>
<keyword evidence="2" id="KW-0812">Transmembrane</keyword>